<dbReference type="PATRIC" id="fig|1179773.3.peg.239"/>
<name>K0JS00_SACES</name>
<evidence type="ECO:0000313" key="1">
    <source>
        <dbReference type="EMBL" id="CCH27569.1"/>
    </source>
</evidence>
<evidence type="ECO:0000313" key="2">
    <source>
        <dbReference type="Proteomes" id="UP000006281"/>
    </source>
</evidence>
<dbReference type="OrthoDB" id="3692142at2"/>
<dbReference type="STRING" id="1179773.BN6_02360"/>
<dbReference type="AlphaFoldDB" id="K0JS00"/>
<protein>
    <submittedName>
        <fullName evidence="1">Uncharacterized protein</fullName>
    </submittedName>
</protein>
<dbReference type="EMBL" id="HE804045">
    <property type="protein sequence ID" value="CCH27569.1"/>
    <property type="molecule type" value="Genomic_DNA"/>
</dbReference>
<dbReference type="RefSeq" id="WP_015097683.1">
    <property type="nucleotide sequence ID" value="NC_019673.1"/>
</dbReference>
<accession>K0JS00</accession>
<keyword evidence="2" id="KW-1185">Reference proteome</keyword>
<gene>
    <name evidence="1" type="ordered locus">BN6_02360</name>
</gene>
<sequence>MPPVDAECYVCSSASGERLHLWLKALPGGGVWAWLAESALPAVEFTREESDRLLTLWADLRRMLHAGESSDQLRCVVVTEVDSRQRTVLVYGLQEGFITYWRVGEPRDPVLLDLNAMDELIEAWTDVRT</sequence>
<dbReference type="Proteomes" id="UP000006281">
    <property type="component" value="Chromosome"/>
</dbReference>
<dbReference type="KEGG" id="sesp:BN6_02360"/>
<proteinExistence type="predicted"/>
<organism evidence="1 2">
    <name type="scientific">Saccharothrix espanaensis (strain ATCC 51144 / DSM 44229 / JCM 9112 / NBRC 15066 / NRRL 15764)</name>
    <dbReference type="NCBI Taxonomy" id="1179773"/>
    <lineage>
        <taxon>Bacteria</taxon>
        <taxon>Bacillati</taxon>
        <taxon>Actinomycetota</taxon>
        <taxon>Actinomycetes</taxon>
        <taxon>Pseudonocardiales</taxon>
        <taxon>Pseudonocardiaceae</taxon>
        <taxon>Saccharothrix</taxon>
    </lineage>
</organism>
<reference evidence="1 2" key="1">
    <citation type="journal article" date="2012" name="BMC Genomics">
        <title>Complete genome sequence of Saccharothrix espanaensis DSM 44229T and comparison to the other completely sequenced Pseudonocardiaceae.</title>
        <authorList>
            <person name="Strobel T."/>
            <person name="Al-Dilaimi A."/>
            <person name="Blom J."/>
            <person name="Gessner A."/>
            <person name="Kalinowski J."/>
            <person name="Luzhetska M."/>
            <person name="Puhler A."/>
            <person name="Szczepanowski R."/>
            <person name="Bechthold A."/>
            <person name="Ruckert C."/>
        </authorList>
    </citation>
    <scope>NUCLEOTIDE SEQUENCE [LARGE SCALE GENOMIC DNA]</scope>
    <source>
        <strain evidence="2">ATCC 51144 / DSM 44229 / JCM 9112 / NBRC 15066 / NRRL 15764</strain>
    </source>
</reference>
<dbReference type="HOGENOM" id="CLU_1947265_0_0_11"/>